<dbReference type="GO" id="GO:0032196">
    <property type="term" value="P:transposition"/>
    <property type="evidence" value="ECO:0007669"/>
    <property type="project" value="TreeGrafter"/>
</dbReference>
<reference evidence="2 3" key="1">
    <citation type="submission" date="2019-07" db="EMBL/GenBank/DDBJ databases">
        <title>Whole genome shotgun sequence of Acetobacter nitrogenifigens NBRC 105050.</title>
        <authorList>
            <person name="Hosoyama A."/>
            <person name="Uohara A."/>
            <person name="Ohji S."/>
            <person name="Ichikawa N."/>
        </authorList>
    </citation>
    <scope>NUCLEOTIDE SEQUENCE [LARGE SCALE GENOMIC DNA]</scope>
    <source>
        <strain evidence="2 3">NBRC 105050</strain>
    </source>
</reference>
<comment type="caution">
    <text evidence="2">The sequence shown here is derived from an EMBL/GenBank/DDBJ whole genome shotgun (WGS) entry which is preliminary data.</text>
</comment>
<evidence type="ECO:0000259" key="1">
    <source>
        <dbReference type="Pfam" id="PF13936"/>
    </source>
</evidence>
<evidence type="ECO:0000313" key="2">
    <source>
        <dbReference type="EMBL" id="GEN61750.1"/>
    </source>
</evidence>
<dbReference type="Proteomes" id="UP000321635">
    <property type="component" value="Unassembled WGS sequence"/>
</dbReference>
<dbReference type="PANTHER" id="PTHR10948">
    <property type="entry name" value="TRANSPOSASE"/>
    <property type="match status" value="1"/>
</dbReference>
<evidence type="ECO:0000313" key="3">
    <source>
        <dbReference type="Proteomes" id="UP000321635"/>
    </source>
</evidence>
<dbReference type="AlphaFoldDB" id="A0A511XFL7"/>
<accession>A0A511XFL7</accession>
<dbReference type="Pfam" id="PF13936">
    <property type="entry name" value="HTH_38"/>
    <property type="match status" value="1"/>
</dbReference>
<dbReference type="InterPro" id="IPR025246">
    <property type="entry name" value="IS30-like_HTH"/>
</dbReference>
<dbReference type="GO" id="GO:0005829">
    <property type="term" value="C:cytosol"/>
    <property type="evidence" value="ECO:0007669"/>
    <property type="project" value="TreeGrafter"/>
</dbReference>
<keyword evidence="3" id="KW-1185">Reference proteome</keyword>
<organism evidence="2 3">
    <name type="scientific">Acetobacter nitrogenifigens DSM 23921 = NBRC 105050</name>
    <dbReference type="NCBI Taxonomy" id="1120919"/>
    <lineage>
        <taxon>Bacteria</taxon>
        <taxon>Pseudomonadati</taxon>
        <taxon>Pseudomonadota</taxon>
        <taxon>Alphaproteobacteria</taxon>
        <taxon>Acetobacterales</taxon>
        <taxon>Acetobacteraceae</taxon>
        <taxon>Acetobacter</taxon>
    </lineage>
</organism>
<dbReference type="InterPro" id="IPR051917">
    <property type="entry name" value="Transposase-Integrase"/>
</dbReference>
<name>A0A511XFL7_9PROT</name>
<dbReference type="RefSeq" id="WP_051292496.1">
    <property type="nucleotide sequence ID" value="NZ_AUBI01000026.1"/>
</dbReference>
<gene>
    <name evidence="2" type="ORF">ANI02nite_36340</name>
</gene>
<dbReference type="Gene3D" id="1.10.10.60">
    <property type="entry name" value="Homeodomain-like"/>
    <property type="match status" value="1"/>
</dbReference>
<dbReference type="OrthoDB" id="9803231at2"/>
<dbReference type="PANTHER" id="PTHR10948:SF23">
    <property type="entry name" value="TRANSPOSASE INSI FOR INSERTION SEQUENCE ELEMENT IS30A-RELATED"/>
    <property type="match status" value="1"/>
</dbReference>
<feature type="domain" description="Transposase IS30-like HTH" evidence="1">
    <location>
        <begin position="5"/>
        <end position="47"/>
    </location>
</feature>
<proteinExistence type="predicted"/>
<protein>
    <recommendedName>
        <fullName evidence="1">Transposase IS30-like HTH domain-containing protein</fullName>
    </recommendedName>
</protein>
<dbReference type="GO" id="GO:0004803">
    <property type="term" value="F:transposase activity"/>
    <property type="evidence" value="ECO:0007669"/>
    <property type="project" value="TreeGrafter"/>
</dbReference>
<dbReference type="EMBL" id="BJYF01000076">
    <property type="protein sequence ID" value="GEN61750.1"/>
    <property type="molecule type" value="Genomic_DNA"/>
</dbReference>
<sequence>MAREYSHLTLSDRRTIALLKDQKVGVREIARRLGRHHSTISRESCRNAHRSDEIDLYGYWPVTAEHAARRRRSATMRLVREPALAARVTDGLSLSVVARADLRAAAA</sequence>